<dbReference type="RefSeq" id="WP_317997159.1">
    <property type="nucleotide sequence ID" value="NZ_AP025523.1"/>
</dbReference>
<evidence type="ECO:0000313" key="9">
    <source>
        <dbReference type="Proteomes" id="UP001317532"/>
    </source>
</evidence>
<gene>
    <name evidence="8" type="primary">ccsA_2</name>
    <name evidence="8" type="ORF">WPS_14550</name>
</gene>
<proteinExistence type="inferred from homology"/>
<dbReference type="GO" id="GO:0016020">
    <property type="term" value="C:membrane"/>
    <property type="evidence" value="ECO:0007669"/>
    <property type="project" value="UniProtKB-SubCell"/>
</dbReference>
<reference evidence="8 9" key="1">
    <citation type="journal article" date="2022" name="ISME Commun">
        <title>Vulcanimicrobium alpinus gen. nov. sp. nov., the first cultivated representative of the candidate phylum 'Eremiobacterota', is a metabolically versatile aerobic anoxygenic phototroph.</title>
        <authorList>
            <person name="Yabe S."/>
            <person name="Muto K."/>
            <person name="Abe K."/>
            <person name="Yokota A."/>
            <person name="Staudigel H."/>
            <person name="Tebo B.M."/>
        </authorList>
    </citation>
    <scope>NUCLEOTIDE SEQUENCE [LARGE SCALE GENOMIC DNA]</scope>
    <source>
        <strain evidence="8 9">WC8-2</strain>
    </source>
</reference>
<accession>A0AAN2C9D4</accession>
<dbReference type="Pfam" id="PF02683">
    <property type="entry name" value="DsbD_TM"/>
    <property type="match status" value="1"/>
</dbReference>
<comment type="similarity">
    <text evidence="2">Belongs to the DsbD family.</text>
</comment>
<feature type="transmembrane region" description="Helical" evidence="6">
    <location>
        <begin position="56"/>
        <end position="75"/>
    </location>
</feature>
<dbReference type="KEGG" id="vab:WPS_14550"/>
<keyword evidence="4 6" id="KW-1133">Transmembrane helix</keyword>
<dbReference type="Proteomes" id="UP001317532">
    <property type="component" value="Chromosome"/>
</dbReference>
<feature type="domain" description="Cytochrome C biogenesis protein transmembrane" evidence="7">
    <location>
        <begin position="12"/>
        <end position="219"/>
    </location>
</feature>
<dbReference type="InterPro" id="IPR003834">
    <property type="entry name" value="Cyt_c_assmbl_TM_dom"/>
</dbReference>
<name>A0AAN2C9D4_UNVUL</name>
<evidence type="ECO:0000256" key="4">
    <source>
        <dbReference type="ARBA" id="ARBA00022989"/>
    </source>
</evidence>
<evidence type="ECO:0000256" key="6">
    <source>
        <dbReference type="SAM" id="Phobius"/>
    </source>
</evidence>
<evidence type="ECO:0000313" key="8">
    <source>
        <dbReference type="EMBL" id="BDE06179.1"/>
    </source>
</evidence>
<dbReference type="InterPro" id="IPR051790">
    <property type="entry name" value="Cytochrome_c-biogenesis_DsbD"/>
</dbReference>
<feature type="transmembrane region" description="Helical" evidence="6">
    <location>
        <begin position="12"/>
        <end position="35"/>
    </location>
</feature>
<dbReference type="GO" id="GO:0017004">
    <property type="term" value="P:cytochrome complex assembly"/>
    <property type="evidence" value="ECO:0007669"/>
    <property type="project" value="InterPro"/>
</dbReference>
<feature type="transmembrane region" description="Helical" evidence="6">
    <location>
        <begin position="212"/>
        <end position="236"/>
    </location>
</feature>
<dbReference type="EMBL" id="AP025523">
    <property type="protein sequence ID" value="BDE06179.1"/>
    <property type="molecule type" value="Genomic_DNA"/>
</dbReference>
<keyword evidence="5 6" id="KW-0472">Membrane</keyword>
<dbReference type="PANTHER" id="PTHR31272">
    <property type="entry name" value="CYTOCHROME C-TYPE BIOGENESIS PROTEIN HI_1454-RELATED"/>
    <property type="match status" value="1"/>
</dbReference>
<organism evidence="8 9">
    <name type="scientific">Vulcanimicrobium alpinum</name>
    <dbReference type="NCBI Taxonomy" id="3016050"/>
    <lineage>
        <taxon>Bacteria</taxon>
        <taxon>Bacillati</taxon>
        <taxon>Vulcanimicrobiota</taxon>
        <taxon>Vulcanimicrobiia</taxon>
        <taxon>Vulcanimicrobiales</taxon>
        <taxon>Vulcanimicrobiaceae</taxon>
        <taxon>Vulcanimicrobium</taxon>
    </lineage>
</organism>
<dbReference type="AlphaFoldDB" id="A0AAN2C9D4"/>
<evidence type="ECO:0000256" key="2">
    <source>
        <dbReference type="ARBA" id="ARBA00006143"/>
    </source>
</evidence>
<sequence length="246" mass="25523">MSAFDVGYPTAVAAGIASFASPCVLPLVPGYLSFLAGVSYDDMALAVRDRSVSRRVFTAALAFVAGFVVVFVGLGASATLVGRVLIDHADVLERVSGLLIVLFGLHFVGVLRIRMLQRDVRFHPGRLPAGPGGAFLMGLAFGFGWTPCVGPILATILALAAVGDSVARGMTLLACYGLGIGLPFLIAAAAFQPFLKAVARFKTRMRAIEMTVGASMIATGALITTGSLAGTSGWLLRTFPALGRFG</sequence>
<keyword evidence="9" id="KW-1185">Reference proteome</keyword>
<dbReference type="PANTHER" id="PTHR31272:SF4">
    <property type="entry name" value="CYTOCHROME C-TYPE BIOGENESIS PROTEIN HI_1454-RELATED"/>
    <property type="match status" value="1"/>
</dbReference>
<comment type="subcellular location">
    <subcellularLocation>
        <location evidence="1">Membrane</location>
        <topology evidence="1">Multi-pass membrane protein</topology>
    </subcellularLocation>
</comment>
<protein>
    <submittedName>
        <fullName evidence="8">Cytochrome C biogenesis protein CcdA</fullName>
    </submittedName>
</protein>
<feature type="transmembrane region" description="Helical" evidence="6">
    <location>
        <begin position="95"/>
        <end position="113"/>
    </location>
</feature>
<feature type="transmembrane region" description="Helical" evidence="6">
    <location>
        <begin position="169"/>
        <end position="191"/>
    </location>
</feature>
<evidence type="ECO:0000256" key="5">
    <source>
        <dbReference type="ARBA" id="ARBA00023136"/>
    </source>
</evidence>
<evidence type="ECO:0000256" key="3">
    <source>
        <dbReference type="ARBA" id="ARBA00022692"/>
    </source>
</evidence>
<evidence type="ECO:0000259" key="7">
    <source>
        <dbReference type="Pfam" id="PF02683"/>
    </source>
</evidence>
<evidence type="ECO:0000256" key="1">
    <source>
        <dbReference type="ARBA" id="ARBA00004141"/>
    </source>
</evidence>
<keyword evidence="3 6" id="KW-0812">Transmembrane</keyword>
<feature type="transmembrane region" description="Helical" evidence="6">
    <location>
        <begin position="134"/>
        <end position="163"/>
    </location>
</feature>